<dbReference type="InterPro" id="IPR011650">
    <property type="entry name" value="Peptidase_M20_dimer"/>
</dbReference>
<dbReference type="EMBL" id="MLFS01000011">
    <property type="protein sequence ID" value="ORM74105.1"/>
    <property type="molecule type" value="Genomic_DNA"/>
</dbReference>
<keyword evidence="3" id="KW-1185">Reference proteome</keyword>
<reference evidence="2 3" key="1">
    <citation type="journal article" date="2017" name="Antonie Van Leeuwenhoek">
        <title>Phylogenomic resolution of the bacterial genus Pantoea and its relationship with Erwinia and Tatumella.</title>
        <authorList>
            <person name="Palmer M."/>
            <person name="Steenkamp E.T."/>
            <person name="Coetzee M.P."/>
            <person name="Chan W.Y."/>
            <person name="van Zyl E."/>
            <person name="De Maayer P."/>
            <person name="Coutinho T.A."/>
            <person name="Blom J."/>
            <person name="Smits T.H."/>
            <person name="Duffy B."/>
            <person name="Venter S.N."/>
        </authorList>
    </citation>
    <scope>NUCLEOTIDE SEQUENCE [LARGE SCALE GENOMIC DNA]</scope>
    <source>
        <strain evidence="2 3">LMG 26277</strain>
    </source>
</reference>
<evidence type="ECO:0000313" key="2">
    <source>
        <dbReference type="EMBL" id="ORM74105.1"/>
    </source>
</evidence>
<dbReference type="STRING" id="1076551.HA48_05865"/>
<dbReference type="SUPFAM" id="SSF55031">
    <property type="entry name" value="Bacterial exopeptidase dimerisation domain"/>
    <property type="match status" value="1"/>
</dbReference>
<dbReference type="Gene3D" id="3.30.70.360">
    <property type="match status" value="1"/>
</dbReference>
<name>A0A1X1DBL1_9GAMM</name>
<evidence type="ECO:0000313" key="3">
    <source>
        <dbReference type="Proteomes" id="UP000193104"/>
    </source>
</evidence>
<dbReference type="GO" id="GO:0016787">
    <property type="term" value="F:hydrolase activity"/>
    <property type="evidence" value="ECO:0007669"/>
    <property type="project" value="UniProtKB-KW"/>
</dbReference>
<dbReference type="PANTHER" id="PTHR11014">
    <property type="entry name" value="PEPTIDASE M20 FAMILY MEMBER"/>
    <property type="match status" value="1"/>
</dbReference>
<accession>A0A1X1DBL1</accession>
<proteinExistence type="predicted"/>
<dbReference type="Pfam" id="PF07687">
    <property type="entry name" value="M20_dimer"/>
    <property type="match status" value="1"/>
</dbReference>
<dbReference type="OrthoDB" id="7055905at2"/>
<dbReference type="RefSeq" id="WP_128600209.1">
    <property type="nucleotide sequence ID" value="NZ_MLFS01000011.1"/>
</dbReference>
<dbReference type="InterPro" id="IPR036264">
    <property type="entry name" value="Bact_exopeptidase_dim_dom"/>
</dbReference>
<comment type="caution">
    <text evidence="2">The sequence shown here is derived from an EMBL/GenBank/DDBJ whole genome shotgun (WGS) entry which is preliminary data.</text>
</comment>
<sequence>MISACRTHYYSGSHHADSATPAFTHRFTLTLTGKGAHAARPHEGIDSIVVGSHIITALATLMQQTTRKGPVARITVTRFLAGNSWNVLPPQAQVEGVLLAEDVAVRRQLMLQATTLIAHTAQAFGAQAEIAWQPDSPENASAG</sequence>
<protein>
    <recommendedName>
        <fullName evidence="1">Peptidase M20 dimerisation domain-containing protein</fullName>
    </recommendedName>
</protein>
<dbReference type="Proteomes" id="UP000193104">
    <property type="component" value="Unassembled WGS sequence"/>
</dbReference>
<dbReference type="AlphaFoldDB" id="A0A1X1DBL1"/>
<organism evidence="2 3">
    <name type="scientific">Pantoea wallisii</name>
    <dbReference type="NCBI Taxonomy" id="1076551"/>
    <lineage>
        <taxon>Bacteria</taxon>
        <taxon>Pseudomonadati</taxon>
        <taxon>Pseudomonadota</taxon>
        <taxon>Gammaproteobacteria</taxon>
        <taxon>Enterobacterales</taxon>
        <taxon>Erwiniaceae</taxon>
        <taxon>Pantoea</taxon>
    </lineage>
</organism>
<evidence type="ECO:0000259" key="1">
    <source>
        <dbReference type="Pfam" id="PF07687"/>
    </source>
</evidence>
<gene>
    <name evidence="2" type="ORF">HA48_05865</name>
</gene>
<dbReference type="PANTHER" id="PTHR11014:SF63">
    <property type="entry name" value="METALLOPEPTIDASE, PUTATIVE (AFU_ORTHOLOGUE AFUA_6G09600)-RELATED"/>
    <property type="match status" value="1"/>
</dbReference>
<dbReference type="InterPro" id="IPR017439">
    <property type="entry name" value="Amidohydrolase"/>
</dbReference>
<feature type="domain" description="Peptidase M20 dimerisation" evidence="1">
    <location>
        <begin position="26"/>
        <end position="117"/>
    </location>
</feature>